<accession>X1QW61</accession>
<dbReference type="AlphaFoldDB" id="X1QW61"/>
<proteinExistence type="predicted"/>
<organism evidence="1">
    <name type="scientific">marine sediment metagenome</name>
    <dbReference type="NCBI Taxonomy" id="412755"/>
    <lineage>
        <taxon>unclassified sequences</taxon>
        <taxon>metagenomes</taxon>
        <taxon>ecological metagenomes</taxon>
    </lineage>
</organism>
<name>X1QW61_9ZZZZ</name>
<comment type="caution">
    <text evidence="1">The sequence shown here is derived from an EMBL/GenBank/DDBJ whole genome shotgun (WGS) entry which is preliminary data.</text>
</comment>
<protein>
    <submittedName>
        <fullName evidence="1">Uncharacterized protein</fullName>
    </submittedName>
</protein>
<feature type="non-terminal residue" evidence="1">
    <location>
        <position position="1"/>
    </location>
</feature>
<reference evidence="1" key="1">
    <citation type="journal article" date="2014" name="Front. Microbiol.">
        <title>High frequency of phylogenetically diverse reductive dehalogenase-homologous genes in deep subseafloor sedimentary metagenomes.</title>
        <authorList>
            <person name="Kawai M."/>
            <person name="Futagami T."/>
            <person name="Toyoda A."/>
            <person name="Takaki Y."/>
            <person name="Nishi S."/>
            <person name="Hori S."/>
            <person name="Arai W."/>
            <person name="Tsubouchi T."/>
            <person name="Morono Y."/>
            <person name="Uchiyama I."/>
            <person name="Ito T."/>
            <person name="Fujiyama A."/>
            <person name="Inagaki F."/>
            <person name="Takami H."/>
        </authorList>
    </citation>
    <scope>NUCLEOTIDE SEQUENCE</scope>
    <source>
        <strain evidence="1">Expedition CK06-06</strain>
    </source>
</reference>
<evidence type="ECO:0000313" key="1">
    <source>
        <dbReference type="EMBL" id="GAI72488.1"/>
    </source>
</evidence>
<dbReference type="EMBL" id="BARW01001212">
    <property type="protein sequence ID" value="GAI72488.1"/>
    <property type="molecule type" value="Genomic_DNA"/>
</dbReference>
<sequence length="51" mass="5308">FGELYDEIAQAADLLKLGQQPGQTSPVSDRVVLTTGVAGLLHAIDSPGKMV</sequence>
<gene>
    <name evidence="1" type="ORF">S12H4_04072</name>
</gene>